<dbReference type="RefSeq" id="WP_237336408.1">
    <property type="nucleotide sequence ID" value="NZ_BAABCM010000008.1"/>
</dbReference>
<sequence>MFQNFGLKPAVRGGAVLGAGARRRRREFLDFVIDDRPLLSLFDGEDVVSALATDLPPRALSGEVDRLLLRGPSSLPDGRQVLYCCPECGDLGCGAITAMIIQQDDCIIWRDFRWQDSQDQELESYPGVGPFRFSADEYRNALEHAATQSW</sequence>
<proteinExistence type="predicted"/>
<gene>
    <name evidence="1" type="ORF">GCM10022380_54290</name>
</gene>
<evidence type="ECO:0000313" key="2">
    <source>
        <dbReference type="Proteomes" id="UP001501624"/>
    </source>
</evidence>
<reference evidence="2" key="1">
    <citation type="journal article" date="2019" name="Int. J. Syst. Evol. Microbiol.">
        <title>The Global Catalogue of Microorganisms (GCM) 10K type strain sequencing project: providing services to taxonomists for standard genome sequencing and annotation.</title>
        <authorList>
            <consortium name="The Broad Institute Genomics Platform"/>
            <consortium name="The Broad Institute Genome Sequencing Center for Infectious Disease"/>
            <person name="Wu L."/>
            <person name="Ma J."/>
        </authorList>
    </citation>
    <scope>NUCLEOTIDE SEQUENCE [LARGE SCALE GENOMIC DNA]</scope>
    <source>
        <strain evidence="2">JCM 17017</strain>
    </source>
</reference>
<dbReference type="Proteomes" id="UP001501624">
    <property type="component" value="Unassembled WGS sequence"/>
</dbReference>
<protein>
    <recommendedName>
        <fullName evidence="3">Oxidoreductase</fullName>
    </recommendedName>
</protein>
<name>A0ABP7IWL2_9PSEU</name>
<dbReference type="EMBL" id="BAABCM010000008">
    <property type="protein sequence ID" value="GAA3828902.1"/>
    <property type="molecule type" value="Genomic_DNA"/>
</dbReference>
<evidence type="ECO:0000313" key="1">
    <source>
        <dbReference type="EMBL" id="GAA3828902.1"/>
    </source>
</evidence>
<evidence type="ECO:0008006" key="3">
    <source>
        <dbReference type="Google" id="ProtNLM"/>
    </source>
</evidence>
<keyword evidence="2" id="KW-1185">Reference proteome</keyword>
<comment type="caution">
    <text evidence="1">The sequence shown here is derived from an EMBL/GenBank/DDBJ whole genome shotgun (WGS) entry which is preliminary data.</text>
</comment>
<accession>A0ABP7IWL2</accession>
<organism evidence="1 2">
    <name type="scientific">Amycolatopsis tucumanensis</name>
    <dbReference type="NCBI Taxonomy" id="401106"/>
    <lineage>
        <taxon>Bacteria</taxon>
        <taxon>Bacillati</taxon>
        <taxon>Actinomycetota</taxon>
        <taxon>Actinomycetes</taxon>
        <taxon>Pseudonocardiales</taxon>
        <taxon>Pseudonocardiaceae</taxon>
        <taxon>Amycolatopsis</taxon>
    </lineage>
</organism>